<evidence type="ECO:0000256" key="4">
    <source>
        <dbReference type="ARBA" id="ARBA00022553"/>
    </source>
</evidence>
<dbReference type="Gene3D" id="1.10.287.130">
    <property type="match status" value="1"/>
</dbReference>
<keyword evidence="7" id="KW-0547">Nucleotide-binding</keyword>
<feature type="domain" description="Histidine kinase" evidence="14">
    <location>
        <begin position="294"/>
        <end position="504"/>
    </location>
</feature>
<comment type="subcellular location">
    <subcellularLocation>
        <location evidence="2">Membrane</location>
        <topology evidence="2">Multi-pass membrane protein</topology>
    </subcellularLocation>
</comment>
<keyword evidence="10 13" id="KW-1133">Transmembrane helix</keyword>
<dbReference type="SUPFAM" id="SSF47384">
    <property type="entry name" value="Homodimeric domain of signal transducing histidine kinase"/>
    <property type="match status" value="1"/>
</dbReference>
<evidence type="ECO:0000259" key="14">
    <source>
        <dbReference type="PROSITE" id="PS50109"/>
    </source>
</evidence>
<organism evidence="17 18">
    <name type="scientific">Haloplanus rubicundus</name>
    <dbReference type="NCBI Taxonomy" id="1547898"/>
    <lineage>
        <taxon>Archaea</taxon>
        <taxon>Methanobacteriati</taxon>
        <taxon>Methanobacteriota</taxon>
        <taxon>Stenosarchaea group</taxon>
        <taxon>Halobacteria</taxon>
        <taxon>Halobacteriales</taxon>
        <taxon>Haloferacaceae</taxon>
        <taxon>Haloplanus</taxon>
    </lineage>
</organism>
<evidence type="ECO:0000256" key="9">
    <source>
        <dbReference type="ARBA" id="ARBA00022840"/>
    </source>
</evidence>
<evidence type="ECO:0000313" key="17">
    <source>
        <dbReference type="EMBL" id="AXG09545.1"/>
    </source>
</evidence>
<evidence type="ECO:0000256" key="1">
    <source>
        <dbReference type="ARBA" id="ARBA00000085"/>
    </source>
</evidence>
<keyword evidence="12 13" id="KW-0472">Membrane</keyword>
<dbReference type="Gene3D" id="3.30.565.10">
    <property type="entry name" value="Histidine kinase-like ATPase, C-terminal domain"/>
    <property type="match status" value="1"/>
</dbReference>
<dbReference type="Pfam" id="PF13426">
    <property type="entry name" value="PAS_9"/>
    <property type="match status" value="1"/>
</dbReference>
<dbReference type="GO" id="GO:0000155">
    <property type="term" value="F:phosphorelay sensor kinase activity"/>
    <property type="evidence" value="ECO:0007669"/>
    <property type="project" value="InterPro"/>
</dbReference>
<evidence type="ECO:0000256" key="2">
    <source>
        <dbReference type="ARBA" id="ARBA00004141"/>
    </source>
</evidence>
<feature type="transmembrane region" description="Helical" evidence="13">
    <location>
        <begin position="30"/>
        <end position="49"/>
    </location>
</feature>
<sequence>MPAVRHHYISVVGSSVPDEHTVKVSSFGRFAGAVAVGGLGAALVVVLAVEGGDAWRSLVVVAPLSLAVLLFVAAAWLLRSDLDGRIALRVPLLTAVGMLVFGTFGAFVAFDLLPDATGARPTLVVLHFVSVGGAVGVLVGLFTARQATTIRALRTREAELRRSRDEYQDLFDGIGDAVLVHDTRGTIIAANDAASERLGYADSLVGRRIDDVECARADEASATVRTDSADDRIVYETVHTAADGETIPVEVSARYVRYRGSPAVLSVARDVTRRRDSEHELARKRDQLRALNRVLRHDIRNDMQIVLGLGGLLEDHVDEEGAEYLRTIRDTGEHVVELTESSRDLARAVAGEAELPLESVSLDETLRAEIDRRREAFGHASIELHGDVPDVDVRANDLLSSVFRNLLNNAVQHSDREEPTVEVTADMTRGDHTAIVRIADDGPGIAPGRREAVFGKGEKGLDSEGTGLGLYLVQSLVDQYGGEVWIEDNEPRGTVVVVELPISVD</sequence>
<dbReference type="InterPro" id="IPR036890">
    <property type="entry name" value="HATPase_C_sf"/>
</dbReference>
<evidence type="ECO:0000256" key="5">
    <source>
        <dbReference type="ARBA" id="ARBA00022679"/>
    </source>
</evidence>
<feature type="domain" description="PAS" evidence="15">
    <location>
        <begin position="163"/>
        <end position="200"/>
    </location>
</feature>
<dbReference type="Pfam" id="PF02518">
    <property type="entry name" value="HATPase_c"/>
    <property type="match status" value="1"/>
</dbReference>
<dbReference type="EMBL" id="CP031148">
    <property type="protein sequence ID" value="AXG09545.1"/>
    <property type="molecule type" value="Genomic_DNA"/>
</dbReference>
<evidence type="ECO:0000256" key="3">
    <source>
        <dbReference type="ARBA" id="ARBA00012438"/>
    </source>
</evidence>
<evidence type="ECO:0000256" key="11">
    <source>
        <dbReference type="ARBA" id="ARBA00023012"/>
    </source>
</evidence>
<dbReference type="GO" id="GO:0007234">
    <property type="term" value="P:osmosensory signaling via phosphorelay pathway"/>
    <property type="evidence" value="ECO:0007669"/>
    <property type="project" value="TreeGrafter"/>
</dbReference>
<keyword evidence="6 13" id="KW-0812">Transmembrane</keyword>
<dbReference type="SUPFAM" id="SSF55785">
    <property type="entry name" value="PYP-like sensor domain (PAS domain)"/>
    <property type="match status" value="1"/>
</dbReference>
<dbReference type="InterPro" id="IPR000700">
    <property type="entry name" value="PAS-assoc_C"/>
</dbReference>
<evidence type="ECO:0000259" key="15">
    <source>
        <dbReference type="PROSITE" id="PS50112"/>
    </source>
</evidence>
<dbReference type="InterPro" id="IPR000014">
    <property type="entry name" value="PAS"/>
</dbReference>
<evidence type="ECO:0000256" key="6">
    <source>
        <dbReference type="ARBA" id="ARBA00022692"/>
    </source>
</evidence>
<evidence type="ECO:0000256" key="10">
    <source>
        <dbReference type="ARBA" id="ARBA00022989"/>
    </source>
</evidence>
<dbReference type="Proteomes" id="UP000252985">
    <property type="component" value="Chromosome"/>
</dbReference>
<dbReference type="PROSITE" id="PS50109">
    <property type="entry name" value="HIS_KIN"/>
    <property type="match status" value="1"/>
</dbReference>
<dbReference type="EC" id="2.7.13.3" evidence="3"/>
<dbReference type="InterPro" id="IPR036097">
    <property type="entry name" value="HisK_dim/P_sf"/>
</dbReference>
<accession>A0A345EBH3</accession>
<comment type="catalytic activity">
    <reaction evidence="1">
        <text>ATP + protein L-histidine = ADP + protein N-phospho-L-histidine.</text>
        <dbReference type="EC" id="2.7.13.3"/>
    </reaction>
</comment>
<evidence type="ECO:0000313" key="18">
    <source>
        <dbReference type="Proteomes" id="UP000252985"/>
    </source>
</evidence>
<dbReference type="InterPro" id="IPR050351">
    <property type="entry name" value="BphY/WalK/GraS-like"/>
</dbReference>
<dbReference type="Pfam" id="PF00512">
    <property type="entry name" value="HisKA"/>
    <property type="match status" value="1"/>
</dbReference>
<proteinExistence type="predicted"/>
<dbReference type="SMART" id="SM00387">
    <property type="entry name" value="HATPase_c"/>
    <property type="match status" value="1"/>
</dbReference>
<dbReference type="KEGG" id="haq:DU484_06485"/>
<dbReference type="InterPro" id="IPR003594">
    <property type="entry name" value="HATPase_dom"/>
</dbReference>
<dbReference type="GO" id="GO:0005524">
    <property type="term" value="F:ATP binding"/>
    <property type="evidence" value="ECO:0007669"/>
    <property type="project" value="UniProtKB-KW"/>
</dbReference>
<evidence type="ECO:0000259" key="16">
    <source>
        <dbReference type="PROSITE" id="PS50113"/>
    </source>
</evidence>
<evidence type="ECO:0000256" key="12">
    <source>
        <dbReference type="ARBA" id="ARBA00023136"/>
    </source>
</evidence>
<dbReference type="InterPro" id="IPR005467">
    <property type="entry name" value="His_kinase_dom"/>
</dbReference>
<keyword evidence="11" id="KW-0902">Two-component regulatory system</keyword>
<dbReference type="SUPFAM" id="SSF55874">
    <property type="entry name" value="ATPase domain of HSP90 chaperone/DNA topoisomerase II/histidine kinase"/>
    <property type="match status" value="1"/>
</dbReference>
<keyword evidence="4" id="KW-0597">Phosphoprotein</keyword>
<dbReference type="PANTHER" id="PTHR42878">
    <property type="entry name" value="TWO-COMPONENT HISTIDINE KINASE"/>
    <property type="match status" value="1"/>
</dbReference>
<feature type="transmembrane region" description="Helical" evidence="13">
    <location>
        <begin position="55"/>
        <end position="78"/>
    </location>
</feature>
<dbReference type="PROSITE" id="PS50112">
    <property type="entry name" value="PAS"/>
    <property type="match status" value="1"/>
</dbReference>
<feature type="domain" description="PAC" evidence="16">
    <location>
        <begin position="227"/>
        <end position="283"/>
    </location>
</feature>
<dbReference type="SMART" id="SM00388">
    <property type="entry name" value="HisKA"/>
    <property type="match status" value="1"/>
</dbReference>
<dbReference type="AlphaFoldDB" id="A0A345EBH3"/>
<keyword evidence="5" id="KW-0808">Transferase</keyword>
<dbReference type="GO" id="GO:0000156">
    <property type="term" value="F:phosphorelay response regulator activity"/>
    <property type="evidence" value="ECO:0007669"/>
    <property type="project" value="TreeGrafter"/>
</dbReference>
<keyword evidence="9" id="KW-0067">ATP-binding</keyword>
<dbReference type="GO" id="GO:0016020">
    <property type="term" value="C:membrane"/>
    <property type="evidence" value="ECO:0007669"/>
    <property type="project" value="UniProtKB-SubCell"/>
</dbReference>
<feature type="transmembrane region" description="Helical" evidence="13">
    <location>
        <begin position="90"/>
        <end position="110"/>
    </location>
</feature>
<reference evidence="17 18" key="1">
    <citation type="submission" date="2018-07" db="EMBL/GenBank/DDBJ databases">
        <title>Genome sequences of Haloplanus sp. CBA1112.</title>
        <authorList>
            <person name="Kim Y.B."/>
            <person name="Roh S.W."/>
        </authorList>
    </citation>
    <scope>NUCLEOTIDE SEQUENCE [LARGE SCALE GENOMIC DNA]</scope>
    <source>
        <strain evidence="17 18">CBA1112</strain>
    </source>
</reference>
<evidence type="ECO:0000256" key="8">
    <source>
        <dbReference type="ARBA" id="ARBA00022777"/>
    </source>
</evidence>
<gene>
    <name evidence="17" type="ORF">DU484_06485</name>
</gene>
<dbReference type="InterPro" id="IPR035965">
    <property type="entry name" value="PAS-like_dom_sf"/>
</dbReference>
<dbReference type="InterPro" id="IPR004358">
    <property type="entry name" value="Sig_transdc_His_kin-like_C"/>
</dbReference>
<name>A0A345EBH3_9EURY</name>
<dbReference type="PRINTS" id="PR00344">
    <property type="entry name" value="BCTRLSENSOR"/>
</dbReference>
<keyword evidence="8" id="KW-0418">Kinase</keyword>
<dbReference type="Gene3D" id="3.30.450.20">
    <property type="entry name" value="PAS domain"/>
    <property type="match status" value="1"/>
</dbReference>
<evidence type="ECO:0000256" key="7">
    <source>
        <dbReference type="ARBA" id="ARBA00022741"/>
    </source>
</evidence>
<protein>
    <recommendedName>
        <fullName evidence="3">histidine kinase</fullName>
        <ecNumber evidence="3">2.7.13.3</ecNumber>
    </recommendedName>
</protein>
<dbReference type="PROSITE" id="PS50113">
    <property type="entry name" value="PAC"/>
    <property type="match status" value="1"/>
</dbReference>
<dbReference type="PANTHER" id="PTHR42878:SF7">
    <property type="entry name" value="SENSOR HISTIDINE KINASE GLRK"/>
    <property type="match status" value="1"/>
</dbReference>
<dbReference type="CDD" id="cd00082">
    <property type="entry name" value="HisKA"/>
    <property type="match status" value="1"/>
</dbReference>
<dbReference type="InterPro" id="IPR003661">
    <property type="entry name" value="HisK_dim/P_dom"/>
</dbReference>
<feature type="transmembrane region" description="Helical" evidence="13">
    <location>
        <begin position="122"/>
        <end position="144"/>
    </location>
</feature>
<dbReference type="CDD" id="cd00130">
    <property type="entry name" value="PAS"/>
    <property type="match status" value="1"/>
</dbReference>
<dbReference type="NCBIfam" id="TIGR00229">
    <property type="entry name" value="sensory_box"/>
    <property type="match status" value="1"/>
</dbReference>
<evidence type="ECO:0000256" key="13">
    <source>
        <dbReference type="SAM" id="Phobius"/>
    </source>
</evidence>
<dbReference type="GO" id="GO:0030295">
    <property type="term" value="F:protein kinase activator activity"/>
    <property type="evidence" value="ECO:0007669"/>
    <property type="project" value="TreeGrafter"/>
</dbReference>